<gene>
    <name evidence="2" type="ORF">P154DRAFT_532813</name>
</gene>
<accession>A0A6A5WL33</accession>
<dbReference type="AlphaFoldDB" id="A0A6A5WL33"/>
<keyword evidence="3" id="KW-1185">Reference proteome</keyword>
<sequence>MVFGGIKHTVSRNKRGGNKINTSAQIGTVTEVNKPTQMKEAKADLDMITLEPQGEELSDRDWVEVEEPESDDEVLMDLSRPGRRNGKHTHPDISNNITQSRTISATKTQQGAAPSVARVPIRLCRKKRVVAVATGPPNPAPRRPISPSLDHAEERPHIYHIPPPLDGSLGNGLKEGVGMKDRAEPAGTGVGDECDVTRDQPGDDAQMRSWRERRRNEREFMEMVGKERAAVGEGK</sequence>
<organism evidence="2 3">
    <name type="scientific">Amniculicola lignicola CBS 123094</name>
    <dbReference type="NCBI Taxonomy" id="1392246"/>
    <lineage>
        <taxon>Eukaryota</taxon>
        <taxon>Fungi</taxon>
        <taxon>Dikarya</taxon>
        <taxon>Ascomycota</taxon>
        <taxon>Pezizomycotina</taxon>
        <taxon>Dothideomycetes</taxon>
        <taxon>Pleosporomycetidae</taxon>
        <taxon>Pleosporales</taxon>
        <taxon>Amniculicolaceae</taxon>
        <taxon>Amniculicola</taxon>
    </lineage>
</organism>
<feature type="region of interest" description="Disordered" evidence="1">
    <location>
        <begin position="175"/>
        <end position="216"/>
    </location>
</feature>
<protein>
    <submittedName>
        <fullName evidence="2">Uncharacterized protein</fullName>
    </submittedName>
</protein>
<dbReference type="EMBL" id="ML977576">
    <property type="protein sequence ID" value="KAF2002583.1"/>
    <property type="molecule type" value="Genomic_DNA"/>
</dbReference>
<dbReference type="Proteomes" id="UP000799779">
    <property type="component" value="Unassembled WGS sequence"/>
</dbReference>
<evidence type="ECO:0000313" key="2">
    <source>
        <dbReference type="EMBL" id="KAF2002583.1"/>
    </source>
</evidence>
<feature type="region of interest" description="Disordered" evidence="1">
    <location>
        <begin position="66"/>
        <end position="118"/>
    </location>
</feature>
<reference evidence="2" key="1">
    <citation type="journal article" date="2020" name="Stud. Mycol.">
        <title>101 Dothideomycetes genomes: a test case for predicting lifestyles and emergence of pathogens.</title>
        <authorList>
            <person name="Haridas S."/>
            <person name="Albert R."/>
            <person name="Binder M."/>
            <person name="Bloem J."/>
            <person name="Labutti K."/>
            <person name="Salamov A."/>
            <person name="Andreopoulos B."/>
            <person name="Baker S."/>
            <person name="Barry K."/>
            <person name="Bills G."/>
            <person name="Bluhm B."/>
            <person name="Cannon C."/>
            <person name="Castanera R."/>
            <person name="Culley D."/>
            <person name="Daum C."/>
            <person name="Ezra D."/>
            <person name="Gonzalez J."/>
            <person name="Henrissat B."/>
            <person name="Kuo A."/>
            <person name="Liang C."/>
            <person name="Lipzen A."/>
            <person name="Lutzoni F."/>
            <person name="Magnuson J."/>
            <person name="Mondo S."/>
            <person name="Nolan M."/>
            <person name="Ohm R."/>
            <person name="Pangilinan J."/>
            <person name="Park H.-J."/>
            <person name="Ramirez L."/>
            <person name="Alfaro M."/>
            <person name="Sun H."/>
            <person name="Tritt A."/>
            <person name="Yoshinaga Y."/>
            <person name="Zwiers L.-H."/>
            <person name="Turgeon B."/>
            <person name="Goodwin S."/>
            <person name="Spatafora J."/>
            <person name="Crous P."/>
            <person name="Grigoriev I."/>
        </authorList>
    </citation>
    <scope>NUCLEOTIDE SEQUENCE</scope>
    <source>
        <strain evidence="2">CBS 123094</strain>
    </source>
</reference>
<evidence type="ECO:0000313" key="3">
    <source>
        <dbReference type="Proteomes" id="UP000799779"/>
    </source>
</evidence>
<feature type="region of interest" description="Disordered" evidence="1">
    <location>
        <begin position="1"/>
        <end position="21"/>
    </location>
</feature>
<feature type="compositionally biased region" description="Basic and acidic residues" evidence="1">
    <location>
        <begin position="195"/>
        <end position="216"/>
    </location>
</feature>
<feature type="compositionally biased region" description="Acidic residues" evidence="1">
    <location>
        <begin position="66"/>
        <end position="75"/>
    </location>
</feature>
<evidence type="ECO:0000256" key="1">
    <source>
        <dbReference type="SAM" id="MobiDB-lite"/>
    </source>
</evidence>
<feature type="compositionally biased region" description="Polar residues" evidence="1">
    <location>
        <begin position="92"/>
        <end position="112"/>
    </location>
</feature>
<name>A0A6A5WL33_9PLEO</name>
<proteinExistence type="predicted"/>